<proteinExistence type="predicted"/>
<name>A0A449B375_9BACT</name>
<gene>
    <name evidence="1" type="primary">recO</name>
    <name evidence="1" type="ORF">NCTC10181_00925</name>
</gene>
<accession>A0A449B375</accession>
<dbReference type="RefSeq" id="WP_129725853.1">
    <property type="nucleotide sequence ID" value="NZ_LR215036.1"/>
</dbReference>
<reference evidence="1 2" key="1">
    <citation type="submission" date="2019-01" db="EMBL/GenBank/DDBJ databases">
        <authorList>
            <consortium name="Pathogen Informatics"/>
        </authorList>
    </citation>
    <scope>NUCLEOTIDE SEQUENCE [LARGE SCALE GENOMIC DNA]</scope>
    <source>
        <strain evidence="1 2">NCTC10181</strain>
    </source>
</reference>
<keyword evidence="2" id="KW-1185">Reference proteome</keyword>
<evidence type="ECO:0000313" key="1">
    <source>
        <dbReference type="EMBL" id="VEU75048.1"/>
    </source>
</evidence>
<evidence type="ECO:0000313" key="2">
    <source>
        <dbReference type="Proteomes" id="UP000290985"/>
    </source>
</evidence>
<sequence length="223" mass="25629">MSNITIKEAIFLNQKQVGQNEFLTTFLTSQGQVTLFAQGLNKPLSKNASNLVEGGLCIIEYFQARQKQKIGRLKKVSLLGQYNFGDEFVFRLLKRIQNMALSIHFDNEFIQTYHLVNGIFNNEHFFQVINLFLVTLIKYHQVEINVNSCVLCSSKRITSFDLNQGGFLCSSHCQKTKSAQLLERIYYLFNAPTIYIGKSQSDLDKIIYFLLTSFCIEKLILNP</sequence>
<dbReference type="KEGG" id="mcit:NCTC10181_00925"/>
<dbReference type="EMBL" id="LR215036">
    <property type="protein sequence ID" value="VEU75048.1"/>
    <property type="molecule type" value="Genomic_DNA"/>
</dbReference>
<organism evidence="1 2">
    <name type="scientific">Mycoplasmopsis citelli</name>
    <dbReference type="NCBI Taxonomy" id="171281"/>
    <lineage>
        <taxon>Bacteria</taxon>
        <taxon>Bacillati</taxon>
        <taxon>Mycoplasmatota</taxon>
        <taxon>Mycoplasmoidales</taxon>
        <taxon>Metamycoplasmataceae</taxon>
        <taxon>Mycoplasmopsis</taxon>
    </lineage>
</organism>
<dbReference type="AlphaFoldDB" id="A0A449B375"/>
<dbReference type="InterPro" id="IPR037278">
    <property type="entry name" value="ARFGAP/RecO"/>
</dbReference>
<dbReference type="SUPFAM" id="SSF57863">
    <property type="entry name" value="ArfGap/RecO-like zinc finger"/>
    <property type="match status" value="1"/>
</dbReference>
<dbReference type="OrthoDB" id="404042at2"/>
<protein>
    <submittedName>
        <fullName evidence="1">Recombinational DNA repair protein O</fullName>
    </submittedName>
</protein>
<dbReference type="Proteomes" id="UP000290985">
    <property type="component" value="Chromosome"/>
</dbReference>